<keyword evidence="4" id="KW-1185">Reference proteome</keyword>
<dbReference type="Proteomes" id="UP000829196">
    <property type="component" value="Unassembled WGS sequence"/>
</dbReference>
<feature type="region of interest" description="Disordered" evidence="1">
    <location>
        <begin position="427"/>
        <end position="448"/>
    </location>
</feature>
<evidence type="ECO:0008006" key="5">
    <source>
        <dbReference type="Google" id="ProtNLM"/>
    </source>
</evidence>
<feature type="transmembrane region" description="Helical" evidence="2">
    <location>
        <begin position="6"/>
        <end position="25"/>
    </location>
</feature>
<dbReference type="OrthoDB" id="258495at2759"/>
<dbReference type="PANTHER" id="PTHR44991:SF1">
    <property type="entry name" value="IMMUNOGLOBULIN SUPERFAMILY MEMBER 5"/>
    <property type="match status" value="1"/>
</dbReference>
<feature type="compositionally biased region" description="Low complexity" evidence="1">
    <location>
        <begin position="436"/>
        <end position="448"/>
    </location>
</feature>
<accession>A0A8T3BD45</accession>
<sequence>MKLWIKIIAGAIPAAAILVLSILLIRCRRRRKRQQQLISPQTSLPQISETPVKPKFDTLQAGINKFHLSYKSGSTVRNSLRFHQLNNNHHHHTPALPPSSPFNWDEHPRLITEVVETGWPGFAFSASIPRASASPLWVFCPACDGGTQRDAAARGWDLPAGSSEFMQTVRLNPGPKKNSDDLSFSFVRTSLPLPGPVLGGGSFPQEAYFEITILYLQPRKKLQETASKRVKDGETDRSKLVKGNSINASAPIIFTPQEPTSSTEKRRSGDLAVSLGLINRASMSNQPLPGTFPGSIGFHSDGSVYLDGRKLIFESEKADWADVNRVIGCGFAPRKKKVFFTVDSQLVHVIRCTSEAYSSPLYPVLAADADAMILVNLGQVPFKYAPANVTRTQNPSFLRLPSGARPTAGSIDSGELFSAPRLEADWTEHGKRSKNRNSYYSSSSKKSNGILDEGLEAESDLFEISLQR</sequence>
<name>A0A8T3BD45_DENNO</name>
<evidence type="ECO:0000313" key="3">
    <source>
        <dbReference type="EMBL" id="KAI0510992.1"/>
    </source>
</evidence>
<keyword evidence="2" id="KW-0472">Membrane</keyword>
<dbReference type="Gene3D" id="2.60.120.920">
    <property type="match status" value="1"/>
</dbReference>
<keyword evidence="2" id="KW-0812">Transmembrane</keyword>
<dbReference type="InterPro" id="IPR043136">
    <property type="entry name" value="B30.2/SPRY_sf"/>
</dbReference>
<keyword evidence="2" id="KW-1133">Transmembrane helix</keyword>
<organism evidence="3 4">
    <name type="scientific">Dendrobium nobile</name>
    <name type="common">Orchid</name>
    <dbReference type="NCBI Taxonomy" id="94219"/>
    <lineage>
        <taxon>Eukaryota</taxon>
        <taxon>Viridiplantae</taxon>
        <taxon>Streptophyta</taxon>
        <taxon>Embryophyta</taxon>
        <taxon>Tracheophyta</taxon>
        <taxon>Spermatophyta</taxon>
        <taxon>Magnoliopsida</taxon>
        <taxon>Liliopsida</taxon>
        <taxon>Asparagales</taxon>
        <taxon>Orchidaceae</taxon>
        <taxon>Epidendroideae</taxon>
        <taxon>Malaxideae</taxon>
        <taxon>Dendrobiinae</taxon>
        <taxon>Dendrobium</taxon>
    </lineage>
</organism>
<dbReference type="EMBL" id="JAGYWB010000009">
    <property type="protein sequence ID" value="KAI0510992.1"/>
    <property type="molecule type" value="Genomic_DNA"/>
</dbReference>
<evidence type="ECO:0000256" key="2">
    <source>
        <dbReference type="SAM" id="Phobius"/>
    </source>
</evidence>
<dbReference type="AlphaFoldDB" id="A0A8T3BD45"/>
<evidence type="ECO:0000256" key="1">
    <source>
        <dbReference type="SAM" id="MobiDB-lite"/>
    </source>
</evidence>
<evidence type="ECO:0000313" key="4">
    <source>
        <dbReference type="Proteomes" id="UP000829196"/>
    </source>
</evidence>
<proteinExistence type="predicted"/>
<reference evidence="3" key="1">
    <citation type="journal article" date="2022" name="Front. Genet.">
        <title>Chromosome-Scale Assembly of the Dendrobium nobile Genome Provides Insights Into the Molecular Mechanism of the Biosynthesis of the Medicinal Active Ingredient of Dendrobium.</title>
        <authorList>
            <person name="Xu Q."/>
            <person name="Niu S.-C."/>
            <person name="Li K.-L."/>
            <person name="Zheng P.-J."/>
            <person name="Zhang X.-J."/>
            <person name="Jia Y."/>
            <person name="Liu Y."/>
            <person name="Niu Y.-X."/>
            <person name="Yu L.-H."/>
            <person name="Chen D.-F."/>
            <person name="Zhang G.-Q."/>
        </authorList>
    </citation>
    <scope>NUCLEOTIDE SEQUENCE</scope>
    <source>
        <tissue evidence="3">Leaf</tissue>
    </source>
</reference>
<gene>
    <name evidence="3" type="ORF">KFK09_011608</name>
</gene>
<protein>
    <recommendedName>
        <fullName evidence="5">SPRY domain-containing protein</fullName>
    </recommendedName>
</protein>
<comment type="caution">
    <text evidence="3">The sequence shown here is derived from an EMBL/GenBank/DDBJ whole genome shotgun (WGS) entry which is preliminary data.</text>
</comment>
<dbReference type="PANTHER" id="PTHR44991">
    <property type="entry name" value="IMMUNOGLOBULIN SUPERFAMILY MEMBER 5"/>
    <property type="match status" value="1"/>
</dbReference>